<dbReference type="AlphaFoldDB" id="A0A1H6C183"/>
<evidence type="ECO:0000256" key="2">
    <source>
        <dbReference type="ARBA" id="ARBA00023239"/>
    </source>
</evidence>
<dbReference type="EMBL" id="FNUY01000008">
    <property type="protein sequence ID" value="SEG66623.1"/>
    <property type="molecule type" value="Genomic_DNA"/>
</dbReference>
<name>A0A1H6C183_9HYPH</name>
<dbReference type="GO" id="GO:0006635">
    <property type="term" value="P:fatty acid beta-oxidation"/>
    <property type="evidence" value="ECO:0007669"/>
    <property type="project" value="TreeGrafter"/>
</dbReference>
<keyword evidence="5" id="KW-1185">Reference proteome</keyword>
<accession>A0A1H6C183</accession>
<dbReference type="RefSeq" id="WP_103874224.1">
    <property type="nucleotide sequence ID" value="NZ_FNUY01000008.1"/>
</dbReference>
<dbReference type="PANTHER" id="PTHR11941">
    <property type="entry name" value="ENOYL-COA HYDRATASE-RELATED"/>
    <property type="match status" value="1"/>
</dbReference>
<proteinExistence type="inferred from homology"/>
<dbReference type="Pfam" id="PF00378">
    <property type="entry name" value="ECH_1"/>
    <property type="match status" value="1"/>
</dbReference>
<dbReference type="GO" id="GO:0016829">
    <property type="term" value="F:lyase activity"/>
    <property type="evidence" value="ECO:0007669"/>
    <property type="project" value="UniProtKB-KW"/>
</dbReference>
<evidence type="ECO:0000256" key="3">
    <source>
        <dbReference type="RuleBase" id="RU003707"/>
    </source>
</evidence>
<evidence type="ECO:0000256" key="1">
    <source>
        <dbReference type="ARBA" id="ARBA00005254"/>
    </source>
</evidence>
<evidence type="ECO:0000313" key="5">
    <source>
        <dbReference type="Proteomes" id="UP000236743"/>
    </source>
</evidence>
<comment type="similarity">
    <text evidence="1 3">Belongs to the enoyl-CoA hydratase/isomerase family.</text>
</comment>
<dbReference type="Gene3D" id="1.10.12.10">
    <property type="entry name" value="Lyase 2-enoyl-coa Hydratase, Chain A, domain 2"/>
    <property type="match status" value="1"/>
</dbReference>
<dbReference type="InterPro" id="IPR014748">
    <property type="entry name" value="Enoyl-CoA_hydra_C"/>
</dbReference>
<evidence type="ECO:0000313" key="4">
    <source>
        <dbReference type="EMBL" id="SEG66623.1"/>
    </source>
</evidence>
<dbReference type="SUPFAM" id="SSF52096">
    <property type="entry name" value="ClpP/crotonase"/>
    <property type="match status" value="1"/>
</dbReference>
<dbReference type="OrthoDB" id="9781757at2"/>
<dbReference type="Proteomes" id="UP000236743">
    <property type="component" value="Unassembled WGS sequence"/>
</dbReference>
<organism evidence="4 5">
    <name type="scientific">Bosea lathyri</name>
    <dbReference type="NCBI Taxonomy" id="1036778"/>
    <lineage>
        <taxon>Bacteria</taxon>
        <taxon>Pseudomonadati</taxon>
        <taxon>Pseudomonadota</taxon>
        <taxon>Alphaproteobacteria</taxon>
        <taxon>Hyphomicrobiales</taxon>
        <taxon>Boseaceae</taxon>
        <taxon>Bosea</taxon>
    </lineage>
</organism>
<sequence length="265" mass="27566">MSNPSDPIILTVDAGVALLRLNRPAVLNAFDAPMAEAFLARIEDIAARDDVRAILIKGEGRGFCAGGDVAQFTGGGDPEASIEAIIQPLHAGLRLLDSLKQPSVACLHGAVAGAGFSLALACDLAIAAENAKFTLAYARIGATPDGSGTFHLPRLVGMRKAKELALLAETIEAAEALRLGLVNRVVPADTVEAEAEAMALARRLAAGPTQAYGRIKSLLAASGGNTLAEQLEAERQAFRASTHTADFREGVAAFLEKRPASFTGR</sequence>
<dbReference type="Gene3D" id="3.90.226.10">
    <property type="entry name" value="2-enoyl-CoA Hydratase, Chain A, domain 1"/>
    <property type="match status" value="1"/>
</dbReference>
<dbReference type="PROSITE" id="PS00166">
    <property type="entry name" value="ENOYL_COA_HYDRATASE"/>
    <property type="match status" value="1"/>
</dbReference>
<gene>
    <name evidence="4" type="ORF">SAMN04488115_108284</name>
</gene>
<dbReference type="InterPro" id="IPR001753">
    <property type="entry name" value="Enoyl-CoA_hydra/iso"/>
</dbReference>
<dbReference type="PANTHER" id="PTHR11941:SF133">
    <property type="entry name" value="1,2-EPOXYPHENYLACETYL-COA ISOMERASE"/>
    <property type="match status" value="1"/>
</dbReference>
<reference evidence="4 5" key="1">
    <citation type="submission" date="2016-10" db="EMBL/GenBank/DDBJ databases">
        <authorList>
            <person name="de Groot N.N."/>
        </authorList>
    </citation>
    <scope>NUCLEOTIDE SEQUENCE [LARGE SCALE GENOMIC DNA]</scope>
    <source>
        <strain evidence="4 5">DSM 26656</strain>
    </source>
</reference>
<dbReference type="InterPro" id="IPR029045">
    <property type="entry name" value="ClpP/crotonase-like_dom_sf"/>
</dbReference>
<dbReference type="InterPro" id="IPR018376">
    <property type="entry name" value="Enoyl-CoA_hyd/isom_CS"/>
</dbReference>
<dbReference type="CDD" id="cd06558">
    <property type="entry name" value="crotonase-like"/>
    <property type="match status" value="1"/>
</dbReference>
<keyword evidence="2" id="KW-0456">Lyase</keyword>
<protein>
    <submittedName>
        <fullName evidence="4">Enoyl-CoA hydratase</fullName>
    </submittedName>
</protein>